<name>A0A8H7F6Z8_AGABI</name>
<feature type="compositionally biased region" description="Pro residues" evidence="1">
    <location>
        <begin position="90"/>
        <end position="99"/>
    </location>
</feature>
<gene>
    <name evidence="2" type="ORF">Agabi119p4_3294</name>
</gene>
<protein>
    <submittedName>
        <fullName evidence="2">Uncharacterized protein</fullName>
    </submittedName>
</protein>
<comment type="caution">
    <text evidence="2">The sequence shown here is derived from an EMBL/GenBank/DDBJ whole genome shotgun (WGS) entry which is preliminary data.</text>
</comment>
<dbReference type="AlphaFoldDB" id="A0A8H7F6Z8"/>
<organism evidence="2 3">
    <name type="scientific">Agaricus bisporus var. burnettii</name>
    <dbReference type="NCBI Taxonomy" id="192524"/>
    <lineage>
        <taxon>Eukaryota</taxon>
        <taxon>Fungi</taxon>
        <taxon>Dikarya</taxon>
        <taxon>Basidiomycota</taxon>
        <taxon>Agaricomycotina</taxon>
        <taxon>Agaricomycetes</taxon>
        <taxon>Agaricomycetidae</taxon>
        <taxon>Agaricales</taxon>
        <taxon>Agaricineae</taxon>
        <taxon>Agaricaceae</taxon>
        <taxon>Agaricus</taxon>
    </lineage>
</organism>
<dbReference type="Proteomes" id="UP000629468">
    <property type="component" value="Unassembled WGS sequence"/>
</dbReference>
<evidence type="ECO:0000313" key="2">
    <source>
        <dbReference type="EMBL" id="KAF7778949.1"/>
    </source>
</evidence>
<feature type="region of interest" description="Disordered" evidence="1">
    <location>
        <begin position="69"/>
        <end position="102"/>
    </location>
</feature>
<accession>A0A8H7F6Z8</accession>
<proteinExistence type="predicted"/>
<reference evidence="2 3" key="1">
    <citation type="journal article" name="Sci. Rep.">
        <title>Telomere-to-telomere assembled and centromere annotated genomes of the two main subspecies of the button mushroom Agaricus bisporus reveal especially polymorphic chromosome ends.</title>
        <authorList>
            <person name="Sonnenberg A.S.M."/>
            <person name="Sedaghat-Telgerd N."/>
            <person name="Lavrijssen B."/>
            <person name="Ohm R.A."/>
            <person name="Hendrickx P.M."/>
            <person name="Scholtmeijer K."/>
            <person name="Baars J.J.P."/>
            <person name="van Peer A."/>
        </authorList>
    </citation>
    <scope>NUCLEOTIDE SEQUENCE [LARGE SCALE GENOMIC DNA]</scope>
    <source>
        <strain evidence="2 3">H119_p4</strain>
    </source>
</reference>
<dbReference type="EMBL" id="JABXXO010000004">
    <property type="protein sequence ID" value="KAF7778949.1"/>
    <property type="molecule type" value="Genomic_DNA"/>
</dbReference>
<evidence type="ECO:0000256" key="1">
    <source>
        <dbReference type="SAM" id="MobiDB-lite"/>
    </source>
</evidence>
<evidence type="ECO:0000313" key="3">
    <source>
        <dbReference type="Proteomes" id="UP000629468"/>
    </source>
</evidence>
<sequence>MRTDSSPSPEGGCELIIPLRESLAANLPPPFSSQSTHQPFPAHLTISYGEILNLGPTADNKWVMEFLDKIDGGRPPSRPPKPSIRATPQPHGPSQPLPKYPRNYHHRSKFLFLLRRSI</sequence>